<keyword evidence="2" id="KW-1185">Reference proteome</keyword>
<dbReference type="Gene3D" id="3.40.50.300">
    <property type="entry name" value="P-loop containing nucleotide triphosphate hydrolases"/>
    <property type="match status" value="1"/>
</dbReference>
<name>A0A2R8CJ77_9GAMM</name>
<dbReference type="PANTHER" id="PTHR37816">
    <property type="entry name" value="YALI0E33011P"/>
    <property type="match status" value="1"/>
</dbReference>
<organism evidence="1 2">
    <name type="scientific">Kushneria phyllosphaerae</name>
    <dbReference type="NCBI Taxonomy" id="2100822"/>
    <lineage>
        <taxon>Bacteria</taxon>
        <taxon>Pseudomonadati</taxon>
        <taxon>Pseudomonadota</taxon>
        <taxon>Gammaproteobacteria</taxon>
        <taxon>Oceanospirillales</taxon>
        <taxon>Halomonadaceae</taxon>
        <taxon>Kushneria</taxon>
    </lineage>
</organism>
<dbReference type="InterPro" id="IPR052922">
    <property type="entry name" value="Cytidylate_Kinase-2"/>
</dbReference>
<dbReference type="PANTHER" id="PTHR37816:SF1">
    <property type="entry name" value="TOXIN"/>
    <property type="match status" value="1"/>
</dbReference>
<evidence type="ECO:0000313" key="1">
    <source>
        <dbReference type="EMBL" id="SPJ32862.1"/>
    </source>
</evidence>
<dbReference type="EC" id="2.7.1.71" evidence="1"/>
<proteinExistence type="predicted"/>
<keyword evidence="1" id="KW-0418">Kinase</keyword>
<sequence length="180" mass="20954">MNINVVGTSGAGKSTLARKLSKVLSLPHIEMDALLWLPDWQEKSDAQFLAELENALTASPGWVLDGNFDRTRGVKWRDVEMVVWVDMGFWRTICQAVARAVRRAWTQQELWPGTGNRESFKKTFFSRDSILLWTLKAWPRNRRRYVAAMTDPQYQHIRFVRLCNPGEIESFVQAINRWIE</sequence>
<evidence type="ECO:0000313" key="2">
    <source>
        <dbReference type="Proteomes" id="UP000244934"/>
    </source>
</evidence>
<dbReference type="OrthoDB" id="5296079at2"/>
<dbReference type="Proteomes" id="UP000244934">
    <property type="component" value="Unassembled WGS sequence"/>
</dbReference>
<accession>A0A2R8CJ77</accession>
<dbReference type="EMBL" id="ONZI01000001">
    <property type="protein sequence ID" value="SPJ32862.1"/>
    <property type="molecule type" value="Genomic_DNA"/>
</dbReference>
<dbReference type="RefSeq" id="WP_108841659.1">
    <property type="nucleotide sequence ID" value="NZ_ONZI01000001.1"/>
</dbReference>
<protein>
    <submittedName>
        <fullName evidence="1">Shikimate kinase</fullName>
        <ecNumber evidence="1">2.7.1.71</ecNumber>
    </submittedName>
</protein>
<reference evidence="2" key="1">
    <citation type="submission" date="2018-03" db="EMBL/GenBank/DDBJ databases">
        <authorList>
            <person name="Navarro De La Torre S."/>
        </authorList>
    </citation>
    <scope>NUCLEOTIDE SEQUENCE [LARGE SCALE GENOMIC DNA]</scope>
    <source>
        <strain evidence="2">EAod3</strain>
    </source>
</reference>
<dbReference type="GO" id="GO:0004765">
    <property type="term" value="F:shikimate kinase activity"/>
    <property type="evidence" value="ECO:0007669"/>
    <property type="project" value="UniProtKB-EC"/>
</dbReference>
<dbReference type="AlphaFoldDB" id="A0A2R8CJ77"/>
<keyword evidence="1" id="KW-0808">Transferase</keyword>
<gene>
    <name evidence="1" type="primary">aroK_1</name>
    <name evidence="1" type="ORF">KSP9073_00864</name>
</gene>
<dbReference type="SUPFAM" id="SSF52540">
    <property type="entry name" value="P-loop containing nucleoside triphosphate hydrolases"/>
    <property type="match status" value="1"/>
</dbReference>
<dbReference type="InterPro" id="IPR027417">
    <property type="entry name" value="P-loop_NTPase"/>
</dbReference>